<dbReference type="InterPro" id="IPR011008">
    <property type="entry name" value="Dimeric_a/b-barrel"/>
</dbReference>
<reference evidence="2" key="1">
    <citation type="journal article" date="2019" name="Int. J. Syst. Evol. Microbiol.">
        <title>The Global Catalogue of Microorganisms (GCM) 10K type strain sequencing project: providing services to taxonomists for standard genome sequencing and annotation.</title>
        <authorList>
            <consortium name="The Broad Institute Genomics Platform"/>
            <consortium name="The Broad Institute Genome Sequencing Center for Infectious Disease"/>
            <person name="Wu L."/>
            <person name="Ma J."/>
        </authorList>
    </citation>
    <scope>NUCLEOTIDE SEQUENCE [LARGE SCALE GENOMIC DNA]</scope>
    <source>
        <strain evidence="2">JCM 3338</strain>
    </source>
</reference>
<dbReference type="EMBL" id="JBHUHP010000016">
    <property type="protein sequence ID" value="MFD2093189.1"/>
    <property type="molecule type" value="Genomic_DNA"/>
</dbReference>
<dbReference type="RefSeq" id="WP_376878479.1">
    <property type="nucleotide sequence ID" value="NZ_JBHUHP010000016.1"/>
</dbReference>
<evidence type="ECO:0000313" key="1">
    <source>
        <dbReference type="EMBL" id="MFD2093189.1"/>
    </source>
</evidence>
<dbReference type="SUPFAM" id="SSF54909">
    <property type="entry name" value="Dimeric alpha+beta barrel"/>
    <property type="match status" value="1"/>
</dbReference>
<keyword evidence="2" id="KW-1185">Reference proteome</keyword>
<gene>
    <name evidence="1" type="ORF">ACFSHS_16620</name>
</gene>
<evidence type="ECO:0008006" key="3">
    <source>
        <dbReference type="Google" id="ProtNLM"/>
    </source>
</evidence>
<accession>A0ABW4XDY5</accession>
<organism evidence="1 2">
    <name type="scientific">Blastococcus deserti</name>
    <dbReference type="NCBI Taxonomy" id="2259033"/>
    <lineage>
        <taxon>Bacteria</taxon>
        <taxon>Bacillati</taxon>
        <taxon>Actinomycetota</taxon>
        <taxon>Actinomycetes</taxon>
        <taxon>Geodermatophilales</taxon>
        <taxon>Geodermatophilaceae</taxon>
        <taxon>Blastococcus</taxon>
    </lineage>
</organism>
<protein>
    <recommendedName>
        <fullName evidence="3">ABM domain-containing protein</fullName>
    </recommendedName>
</protein>
<proteinExistence type="predicted"/>
<comment type="caution">
    <text evidence="1">The sequence shown here is derived from an EMBL/GenBank/DDBJ whole genome shotgun (WGS) entry which is preliminary data.</text>
</comment>
<evidence type="ECO:0000313" key="2">
    <source>
        <dbReference type="Proteomes" id="UP001597402"/>
    </source>
</evidence>
<name>A0ABW4XDY5_9ACTN</name>
<dbReference type="Proteomes" id="UP001597402">
    <property type="component" value="Unassembled WGS sequence"/>
</dbReference>
<sequence length="101" mass="11183">MTPSSLVRVSVTFLVARDSVAELRRAFTDNFAPAISAQQGFLECLLLAATEGGDAPRLRLDITFRTEDERLAWVQSDLHDKVFEPMAALASSWHVDHLVLA</sequence>